<sequence>MTRTRKAPVAGRLPQILLATALLGAFAATSAAAAEVVPPGAGLTATLGDVNVSVYYQPAAAGYETVVTAGTDAPGGVVRFVSTLAPGQEAVVAVPRGTGQPALELRLLRVGDRLELQRPVS</sequence>
<proteinExistence type="predicted"/>
<dbReference type="AlphaFoldDB" id="A0A211ZFB5"/>
<reference evidence="3" key="1">
    <citation type="submission" date="2017-05" db="EMBL/GenBank/DDBJ databases">
        <authorList>
            <person name="Macchi M."/>
            <person name="Festa S."/>
            <person name="Coppotelli B.M."/>
            <person name="Morelli I.S."/>
        </authorList>
    </citation>
    <scope>NUCLEOTIDE SEQUENCE [LARGE SCALE GENOMIC DNA]</scope>
    <source>
        <strain evidence="3">I</strain>
    </source>
</reference>
<dbReference type="RefSeq" id="WP_088154889.1">
    <property type="nucleotide sequence ID" value="NZ_NHON01000073.1"/>
</dbReference>
<dbReference type="Proteomes" id="UP000196655">
    <property type="component" value="Unassembled WGS sequence"/>
</dbReference>
<feature type="chain" id="PRO_5013075214" evidence="1">
    <location>
        <begin position="34"/>
        <end position="121"/>
    </location>
</feature>
<keyword evidence="3" id="KW-1185">Reference proteome</keyword>
<evidence type="ECO:0000256" key="1">
    <source>
        <dbReference type="SAM" id="SignalP"/>
    </source>
</evidence>
<keyword evidence="1" id="KW-0732">Signal</keyword>
<comment type="caution">
    <text evidence="2">The sequence shown here is derived from an EMBL/GenBank/DDBJ whole genome shotgun (WGS) entry which is preliminary data.</text>
</comment>
<dbReference type="EMBL" id="NHON01000073">
    <property type="protein sequence ID" value="OWJ63961.1"/>
    <property type="molecule type" value="Genomic_DNA"/>
</dbReference>
<feature type="signal peptide" evidence="1">
    <location>
        <begin position="1"/>
        <end position="33"/>
    </location>
</feature>
<accession>A0A211ZFB5</accession>
<protein>
    <submittedName>
        <fullName evidence="2">Uncharacterized protein</fullName>
    </submittedName>
</protein>
<evidence type="ECO:0000313" key="3">
    <source>
        <dbReference type="Proteomes" id="UP000196655"/>
    </source>
</evidence>
<gene>
    <name evidence="2" type="ORF">BWR60_27165</name>
</gene>
<organism evidence="2 3">
    <name type="scientific">Inquilinus limosus</name>
    <dbReference type="NCBI Taxonomy" id="171674"/>
    <lineage>
        <taxon>Bacteria</taxon>
        <taxon>Pseudomonadati</taxon>
        <taxon>Pseudomonadota</taxon>
        <taxon>Alphaproteobacteria</taxon>
        <taxon>Rhodospirillales</taxon>
        <taxon>Rhodospirillaceae</taxon>
        <taxon>Inquilinus</taxon>
    </lineage>
</organism>
<dbReference type="OrthoDB" id="7357032at2"/>
<name>A0A211ZFB5_9PROT</name>
<evidence type="ECO:0000313" key="2">
    <source>
        <dbReference type="EMBL" id="OWJ63961.1"/>
    </source>
</evidence>